<proteinExistence type="predicted"/>
<sequence>MLRNPPKLFRLINFKTQLQYVLQCGLILIKTPIDQSQFDNR</sequence>
<name>A0A0E1WFS0_BURPE</name>
<accession>A0A0E1WFS0</accession>
<protein>
    <submittedName>
        <fullName evidence="1">Uncharacterized protein</fullName>
    </submittedName>
</protein>
<dbReference type="AlphaFoldDB" id="A0A0E1WFS0"/>
<dbReference type="Proteomes" id="UP000001812">
    <property type="component" value="Chromosome I"/>
</dbReference>
<reference evidence="1" key="1">
    <citation type="submission" date="2009-05" db="EMBL/GenBank/DDBJ databases">
        <authorList>
            <person name="Harkins D.M."/>
            <person name="DeShazer D."/>
            <person name="Woods D.E."/>
            <person name="Brinkac L.M."/>
            <person name="Brown K.A."/>
            <person name="Hung G.C."/>
            <person name="Tuanyok A."/>
            <person name="Zhang B."/>
            <person name="Nierman W.C."/>
        </authorList>
    </citation>
    <scope>NUCLEOTIDE SEQUENCE [LARGE SCALE GENOMIC DNA]</scope>
    <source>
        <strain evidence="1">1710a</strain>
    </source>
</reference>
<dbReference type="EMBL" id="CM000832">
    <property type="protein sequence ID" value="EET08432.1"/>
    <property type="molecule type" value="Genomic_DNA"/>
</dbReference>
<evidence type="ECO:0000313" key="1">
    <source>
        <dbReference type="EMBL" id="EET08432.1"/>
    </source>
</evidence>
<organism evidence="1">
    <name type="scientific">Burkholderia pseudomallei 1710a</name>
    <dbReference type="NCBI Taxonomy" id="320371"/>
    <lineage>
        <taxon>Bacteria</taxon>
        <taxon>Pseudomonadati</taxon>
        <taxon>Pseudomonadota</taxon>
        <taxon>Betaproteobacteria</taxon>
        <taxon>Burkholderiales</taxon>
        <taxon>Burkholderiaceae</taxon>
        <taxon>Burkholderia</taxon>
        <taxon>pseudomallei group</taxon>
    </lineage>
</organism>
<gene>
    <name evidence="1" type="ORF">BURPS1710A_0121</name>
</gene>
<dbReference type="HOGENOM" id="CLU_3267002_0_0_4"/>